<dbReference type="PANTHER" id="PTHR43833">
    <property type="entry name" value="POTASSIUM CHANNEL PROTEIN 2-RELATED-RELATED"/>
    <property type="match status" value="1"/>
</dbReference>
<dbReference type="Pfam" id="PF25991">
    <property type="entry name" value="KhtT_N"/>
    <property type="match status" value="1"/>
</dbReference>
<dbReference type="SUPFAM" id="SSF116726">
    <property type="entry name" value="TrkA C-terminal domain-like"/>
    <property type="match status" value="1"/>
</dbReference>
<proteinExistence type="predicted"/>
<dbReference type="EMBL" id="BMJD01000006">
    <property type="protein sequence ID" value="GGB36749.1"/>
    <property type="molecule type" value="Genomic_DNA"/>
</dbReference>
<dbReference type="InterPro" id="IPR006037">
    <property type="entry name" value="RCK_C"/>
</dbReference>
<feature type="transmembrane region" description="Helical" evidence="1">
    <location>
        <begin position="14"/>
        <end position="31"/>
    </location>
</feature>
<reference evidence="3" key="1">
    <citation type="journal article" date="2014" name="Int. J. Syst. Evol. Microbiol.">
        <title>Complete genome sequence of Corynebacterium casei LMG S-19264T (=DSM 44701T), isolated from a smear-ripened cheese.</title>
        <authorList>
            <consortium name="US DOE Joint Genome Institute (JGI-PGF)"/>
            <person name="Walter F."/>
            <person name="Albersmeier A."/>
            <person name="Kalinowski J."/>
            <person name="Ruckert C."/>
        </authorList>
    </citation>
    <scope>NUCLEOTIDE SEQUENCE</scope>
    <source>
        <strain evidence="3">CGMCC 1.15454</strain>
    </source>
</reference>
<evidence type="ECO:0000313" key="4">
    <source>
        <dbReference type="Proteomes" id="UP000621492"/>
    </source>
</evidence>
<gene>
    <name evidence="3" type="ORF">GCM10011409_12740</name>
</gene>
<protein>
    <submittedName>
        <fullName evidence="3">Potassium transporter TrkA</fullName>
    </submittedName>
</protein>
<feature type="domain" description="RCK C-terminal" evidence="2">
    <location>
        <begin position="116"/>
        <end position="202"/>
    </location>
</feature>
<dbReference type="Pfam" id="PF02080">
    <property type="entry name" value="TrkA_C"/>
    <property type="match status" value="1"/>
</dbReference>
<dbReference type="AlphaFoldDB" id="A0A9W5X4T9"/>
<keyword evidence="1" id="KW-0812">Transmembrane</keyword>
<keyword evidence="1" id="KW-1133">Transmembrane helix</keyword>
<evidence type="ECO:0000256" key="1">
    <source>
        <dbReference type="SAM" id="Phobius"/>
    </source>
</evidence>
<sequence length="204" mass="22643">MNNVSDEAGEIKPSSFFIFLFTFILLTGKVYNKQTFGVWGEVMKISVSKLPGIGQKISFKTSEENLLVIIVHHTGKRELYFFEDADGDEADFAMDLTPDETRELAAQLLGATYQPVDVEKMRIFKSQIIVDYITLKEKSTLAFKTIEESDIRNKTGATIIGIVHGEDVIAIPEADTTLKPGDVLMSVGKDEQIAALTELCKGEE</sequence>
<keyword evidence="4" id="KW-1185">Reference proteome</keyword>
<dbReference type="InterPro" id="IPR050721">
    <property type="entry name" value="Trk_Ktr_HKT_K-transport"/>
</dbReference>
<evidence type="ECO:0000313" key="3">
    <source>
        <dbReference type="EMBL" id="GGB36749.1"/>
    </source>
</evidence>
<dbReference type="PANTHER" id="PTHR43833:SF13">
    <property type="entry name" value="POTASSIUM CHANNEL PROTEIN 2-RELATED"/>
    <property type="match status" value="1"/>
</dbReference>
<keyword evidence="1" id="KW-0472">Membrane</keyword>
<dbReference type="InterPro" id="IPR036721">
    <property type="entry name" value="RCK_C_sf"/>
</dbReference>
<dbReference type="Gene3D" id="3.30.70.1450">
    <property type="entry name" value="Regulator of K+ conductance, C-terminal domain"/>
    <property type="match status" value="1"/>
</dbReference>
<dbReference type="InterPro" id="IPR058776">
    <property type="entry name" value="KhtT-like_N"/>
</dbReference>
<dbReference type="GO" id="GO:0006813">
    <property type="term" value="P:potassium ion transport"/>
    <property type="evidence" value="ECO:0007669"/>
    <property type="project" value="InterPro"/>
</dbReference>
<reference evidence="3" key="2">
    <citation type="submission" date="2020-09" db="EMBL/GenBank/DDBJ databases">
        <authorList>
            <person name="Sun Q."/>
            <person name="Zhou Y."/>
        </authorList>
    </citation>
    <scope>NUCLEOTIDE SEQUENCE</scope>
    <source>
        <strain evidence="3">CGMCC 1.15454</strain>
    </source>
</reference>
<organism evidence="3 4">
    <name type="scientific">Lentibacillus populi</name>
    <dbReference type="NCBI Taxonomy" id="1827502"/>
    <lineage>
        <taxon>Bacteria</taxon>
        <taxon>Bacillati</taxon>
        <taxon>Bacillota</taxon>
        <taxon>Bacilli</taxon>
        <taxon>Bacillales</taxon>
        <taxon>Bacillaceae</taxon>
        <taxon>Lentibacillus</taxon>
    </lineage>
</organism>
<evidence type="ECO:0000259" key="2">
    <source>
        <dbReference type="PROSITE" id="PS51202"/>
    </source>
</evidence>
<name>A0A9W5X4T9_9BACI</name>
<accession>A0A9W5X4T9</accession>
<dbReference type="PROSITE" id="PS51202">
    <property type="entry name" value="RCK_C"/>
    <property type="match status" value="1"/>
</dbReference>
<dbReference type="Proteomes" id="UP000621492">
    <property type="component" value="Unassembled WGS sequence"/>
</dbReference>
<dbReference type="GO" id="GO:0008324">
    <property type="term" value="F:monoatomic cation transmembrane transporter activity"/>
    <property type="evidence" value="ECO:0007669"/>
    <property type="project" value="InterPro"/>
</dbReference>
<comment type="caution">
    <text evidence="3">The sequence shown here is derived from an EMBL/GenBank/DDBJ whole genome shotgun (WGS) entry which is preliminary data.</text>
</comment>